<protein>
    <recommendedName>
        <fullName evidence="4">YbaB/EbfC DNA-binding family protein</fullName>
    </recommendedName>
</protein>
<dbReference type="AlphaFoldDB" id="A0A927MNI6"/>
<evidence type="ECO:0000256" key="1">
    <source>
        <dbReference type="SAM" id="MobiDB-lite"/>
    </source>
</evidence>
<dbReference type="RefSeq" id="WP_192748096.1">
    <property type="nucleotide sequence ID" value="NZ_BAABJL010000055.1"/>
</dbReference>
<gene>
    <name evidence="2" type="ORF">HEB94_000065</name>
</gene>
<comment type="caution">
    <text evidence="2">The sequence shown here is derived from an EMBL/GenBank/DDBJ whole genome shotgun (WGS) entry which is preliminary data.</text>
</comment>
<feature type="region of interest" description="Disordered" evidence="1">
    <location>
        <begin position="1"/>
        <end position="24"/>
    </location>
</feature>
<evidence type="ECO:0000313" key="2">
    <source>
        <dbReference type="EMBL" id="MBE1603217.1"/>
    </source>
</evidence>
<feature type="compositionally biased region" description="Acidic residues" evidence="1">
    <location>
        <begin position="1"/>
        <end position="14"/>
    </location>
</feature>
<sequence length="162" mass="17015">MSRPLDDDDVELTDTTEFNEGFEAARTTLDGLLAGEPTAAGAAEEDVADDPAQRLHGIGQAADGRVVATVQVGGTLASIELDPRALRGGTELLGQQLTEAINAALDDLRTNAAQETGGVDVDPLTVADDLTRVQDELAERAVMLAERFDDAMRQIARQAGGE</sequence>
<dbReference type="Pfam" id="PF02575">
    <property type="entry name" value="YbaB_DNA_bd"/>
    <property type="match status" value="1"/>
</dbReference>
<dbReference type="GO" id="GO:0003677">
    <property type="term" value="F:DNA binding"/>
    <property type="evidence" value="ECO:0007669"/>
    <property type="project" value="InterPro"/>
</dbReference>
<dbReference type="Gene3D" id="3.30.1310.10">
    <property type="entry name" value="Nucleoid-associated protein YbaB-like domain"/>
    <property type="match status" value="1"/>
</dbReference>
<evidence type="ECO:0008006" key="4">
    <source>
        <dbReference type="Google" id="ProtNLM"/>
    </source>
</evidence>
<dbReference type="InterPro" id="IPR004401">
    <property type="entry name" value="YbaB/EbfC"/>
</dbReference>
<organism evidence="2 3">
    <name type="scientific">Actinopolymorpha pittospori</name>
    <dbReference type="NCBI Taxonomy" id="648752"/>
    <lineage>
        <taxon>Bacteria</taxon>
        <taxon>Bacillati</taxon>
        <taxon>Actinomycetota</taxon>
        <taxon>Actinomycetes</taxon>
        <taxon>Propionibacteriales</taxon>
        <taxon>Actinopolymorphaceae</taxon>
        <taxon>Actinopolymorpha</taxon>
    </lineage>
</organism>
<keyword evidence="3" id="KW-1185">Reference proteome</keyword>
<reference evidence="2" key="1">
    <citation type="submission" date="2020-10" db="EMBL/GenBank/DDBJ databases">
        <title>Sequencing the genomes of 1000 actinobacteria strains.</title>
        <authorList>
            <person name="Klenk H.-P."/>
        </authorList>
    </citation>
    <scope>NUCLEOTIDE SEQUENCE</scope>
    <source>
        <strain evidence="2">DSM 45354</strain>
    </source>
</reference>
<accession>A0A927MNI6</accession>
<evidence type="ECO:0000313" key="3">
    <source>
        <dbReference type="Proteomes" id="UP000638648"/>
    </source>
</evidence>
<dbReference type="EMBL" id="JADBEM010000001">
    <property type="protein sequence ID" value="MBE1603217.1"/>
    <property type="molecule type" value="Genomic_DNA"/>
</dbReference>
<name>A0A927MNI6_9ACTN</name>
<dbReference type="SUPFAM" id="SSF82607">
    <property type="entry name" value="YbaB-like"/>
    <property type="match status" value="1"/>
</dbReference>
<proteinExistence type="predicted"/>
<dbReference type="InterPro" id="IPR036894">
    <property type="entry name" value="YbaB-like_sf"/>
</dbReference>
<dbReference type="Proteomes" id="UP000638648">
    <property type="component" value="Unassembled WGS sequence"/>
</dbReference>